<dbReference type="Gene3D" id="1.25.10.10">
    <property type="entry name" value="Leucine-rich Repeat Variant"/>
    <property type="match status" value="1"/>
</dbReference>
<feature type="domain" description="Cytochrome c" evidence="6">
    <location>
        <begin position="1137"/>
        <end position="1272"/>
    </location>
</feature>
<evidence type="ECO:0000256" key="2">
    <source>
        <dbReference type="ARBA" id="ARBA00022723"/>
    </source>
</evidence>
<dbReference type="PANTHER" id="PTHR33546">
    <property type="entry name" value="LARGE, MULTIFUNCTIONAL SECRETED PROTEIN-RELATED"/>
    <property type="match status" value="1"/>
</dbReference>
<proteinExistence type="predicted"/>
<dbReference type="InterPro" id="IPR036909">
    <property type="entry name" value="Cyt_c-like_dom_sf"/>
</dbReference>
<keyword evidence="3 4" id="KW-0408">Iron</keyword>
<organism evidence="7 8">
    <name type="scientific">Rubinisphaera italica</name>
    <dbReference type="NCBI Taxonomy" id="2527969"/>
    <lineage>
        <taxon>Bacteria</taxon>
        <taxon>Pseudomonadati</taxon>
        <taxon>Planctomycetota</taxon>
        <taxon>Planctomycetia</taxon>
        <taxon>Planctomycetales</taxon>
        <taxon>Planctomycetaceae</taxon>
        <taxon>Rubinisphaera</taxon>
    </lineage>
</organism>
<dbReference type="InterPro" id="IPR013427">
    <property type="entry name" value="Haem-bd_dom_put"/>
</dbReference>
<dbReference type="SUPFAM" id="SSF50952">
    <property type="entry name" value="Soluble quinoprotein glucose dehydrogenase"/>
    <property type="match status" value="1"/>
</dbReference>
<dbReference type="NCBIfam" id="TIGR02603">
    <property type="entry name" value="CxxCH_TIGR02603"/>
    <property type="match status" value="1"/>
</dbReference>
<evidence type="ECO:0000259" key="5">
    <source>
        <dbReference type="PROSITE" id="PS50022"/>
    </source>
</evidence>
<dbReference type="EMBL" id="SJPG01000001">
    <property type="protein sequence ID" value="TWT62959.1"/>
    <property type="molecule type" value="Genomic_DNA"/>
</dbReference>
<dbReference type="InterPro" id="IPR008979">
    <property type="entry name" value="Galactose-bd-like_sf"/>
</dbReference>
<dbReference type="Gene3D" id="3.40.50.880">
    <property type="match status" value="1"/>
</dbReference>
<dbReference type="SUPFAM" id="SSF49785">
    <property type="entry name" value="Galactose-binding domain-like"/>
    <property type="match status" value="1"/>
</dbReference>
<dbReference type="RefSeq" id="WP_146504759.1">
    <property type="nucleotide sequence ID" value="NZ_SJPG01000001.1"/>
</dbReference>
<dbReference type="InterPro" id="IPR011041">
    <property type="entry name" value="Quinoprot_gluc/sorb_DH_b-prop"/>
</dbReference>
<dbReference type="InterPro" id="IPR029062">
    <property type="entry name" value="Class_I_gatase-like"/>
</dbReference>
<keyword evidence="8" id="KW-1185">Reference proteome</keyword>
<gene>
    <name evidence="7" type="ORF">Pan54_37100</name>
</gene>
<dbReference type="GO" id="GO:0009055">
    <property type="term" value="F:electron transfer activity"/>
    <property type="evidence" value="ECO:0007669"/>
    <property type="project" value="InterPro"/>
</dbReference>
<evidence type="ECO:0000259" key="6">
    <source>
        <dbReference type="PROSITE" id="PS51007"/>
    </source>
</evidence>
<evidence type="ECO:0000256" key="4">
    <source>
        <dbReference type="PROSITE-ProRule" id="PRU00433"/>
    </source>
</evidence>
<dbReference type="Gene3D" id="1.10.760.10">
    <property type="entry name" value="Cytochrome c-like domain"/>
    <property type="match status" value="1"/>
</dbReference>
<dbReference type="Proteomes" id="UP000316095">
    <property type="component" value="Unassembled WGS sequence"/>
</dbReference>
<reference evidence="7 8" key="1">
    <citation type="submission" date="2019-02" db="EMBL/GenBank/DDBJ databases">
        <title>Deep-cultivation of Planctomycetes and their phenomic and genomic characterization uncovers novel biology.</title>
        <authorList>
            <person name="Wiegand S."/>
            <person name="Jogler M."/>
            <person name="Boedeker C."/>
            <person name="Pinto D."/>
            <person name="Vollmers J."/>
            <person name="Rivas-Marin E."/>
            <person name="Kohn T."/>
            <person name="Peeters S.H."/>
            <person name="Heuer A."/>
            <person name="Rast P."/>
            <person name="Oberbeckmann S."/>
            <person name="Bunk B."/>
            <person name="Jeske O."/>
            <person name="Meyerdierks A."/>
            <person name="Storesund J.E."/>
            <person name="Kallscheuer N."/>
            <person name="Luecker S."/>
            <person name="Lage O.M."/>
            <person name="Pohl T."/>
            <person name="Merkel B.J."/>
            <person name="Hornburger P."/>
            <person name="Mueller R.-W."/>
            <person name="Bruemmer F."/>
            <person name="Labrenz M."/>
            <person name="Spormann A.M."/>
            <person name="Op Den Camp H."/>
            <person name="Overmann J."/>
            <person name="Amann R."/>
            <person name="Jetten M.S.M."/>
            <person name="Mascher T."/>
            <person name="Medema M.H."/>
            <person name="Devos D.P."/>
            <person name="Kaster A.-K."/>
            <person name="Ovreas L."/>
            <person name="Rohde M."/>
            <person name="Galperin M.Y."/>
            <person name="Jogler C."/>
        </authorList>
    </citation>
    <scope>NUCLEOTIDE SEQUENCE [LARGE SCALE GENOMIC DNA]</scope>
    <source>
        <strain evidence="7 8">Pan54</strain>
    </source>
</reference>
<dbReference type="Pfam" id="PF06283">
    <property type="entry name" value="ThuA"/>
    <property type="match status" value="1"/>
</dbReference>
<dbReference type="InterPro" id="IPR029010">
    <property type="entry name" value="ThuA-like"/>
</dbReference>
<sequence>MLRSALSLLCVVFLTVTHNSRIDAAEKPIKALLITGGCCHDYARQQNIIAQGVSARADVEWTIVHQGGSTTDTKIPVYEDDNWADGFDIIVHNECFAGVKDKEWTDRILKPHQNGTPAILIHCAMHCYRTGDDRWFEFCGVQSPGHGPHYSFRVENLEPEHSIMKGFGSEWLAPKGELYHSVKLFDTATPLAQAKRQSDNEPQICIWTNQYQKARVFATTIGHYNITMADPHYLDMLTRGLLWAVGREDQPIRETDEETNDKILALVEAPLEQESEQSDLQACCGAGNLAFGRNTKAKSEETSKNNFAKNAVDGNLKTRFCPNGGQANEWWQVDLEKPEDVKSVRIHWEGNTAYQYKIEASADGDEWKTIVDESKNQETRKVCGHKVDSPETRYLKVTYLGSKSGGWGSFWEFEAYAGDLPELPKVSDEKIVSVSDVKAPAEFEVRAFGLPPEVNYPVCLSCAPTGEVFVGVDEMGSLGKEEGRGKILRCADRDGDGKADEIIEFAKVDHPRGLIYDQGKLWVLHPPKLTLFHDDDLDGKADRSEVLIEGISTDQVGKRGADHTTNGIRMGIDGWIYIAVGDYGVVKAVGKDGTTLNRRGGGIIRIRPDGTEMEFFAWGLRNILDVCIDPYMNVFTRDNTNDGGGWDIRGTHILQGAEYGYPSWYANFAPETMPPLADYGGGSGCGGMYLHESRWPEGFRDALYTCDWGRSEVYIHRLPANGPTFDPHQDVFLNIPRPTDLDVDGSGLMYVGSWKNGRFAYDGPNIGFVAQIRPKNFLPKPFPDLQSLELDQLVEQLRVDSSVYRLHAQQEILRRGISPEATTLLTVLASDRLAQTASRVAAIFTLKQLNGEKSKATLVELTKDESIREFALKALTDIPSQNTNLPVAVFVDALKDPNPRVQVQALISLARLNVSDKDAVARQVLPLTLRTTGELPPANRDQHKQADPGRVIPHLAVRTLVALDAGDVCVEALDGSFREGALWALKYFHQPEIVNQLIDKLKKTEQQGAQQELVALLIRLYFREGDYDGGWWGTRPDHSGPYFDRAKWSATPAIAEAVRAYYENASESVQDGFLKQQLVLHKVTIDGLPEWTESDTEMITENKPIAVPQFDPNNKDQIGNLDYEEVVKRLEALPTVKKGNAGKKLFISQSCNACHTVHEGETPKGPHLMDIGKRYKRPELIESILKPSAKIAQGFDTYIFVMADGKQHIGFVTSESAESIMIRKNDGVSVELLQDDIDFRKKQEQSMMPKGMVNNLTAEQFAELLAYLESLKSKK</sequence>
<dbReference type="PANTHER" id="PTHR33546:SF1">
    <property type="entry name" value="LARGE, MULTIFUNCTIONAL SECRETED PROTEIN"/>
    <property type="match status" value="1"/>
</dbReference>
<dbReference type="InterPro" id="IPR016024">
    <property type="entry name" value="ARM-type_fold"/>
</dbReference>
<dbReference type="AlphaFoldDB" id="A0A5C5XK95"/>
<feature type="domain" description="F5/8 type C" evidence="5">
    <location>
        <begin position="284"/>
        <end position="418"/>
    </location>
</feature>
<dbReference type="InterPro" id="IPR055557">
    <property type="entry name" value="DUF7133"/>
</dbReference>
<dbReference type="SUPFAM" id="SSF48371">
    <property type="entry name" value="ARM repeat"/>
    <property type="match status" value="1"/>
</dbReference>
<accession>A0A5C5XK95</accession>
<dbReference type="SUPFAM" id="SSF52317">
    <property type="entry name" value="Class I glutamine amidotransferase-like"/>
    <property type="match status" value="1"/>
</dbReference>
<evidence type="ECO:0000256" key="1">
    <source>
        <dbReference type="ARBA" id="ARBA00022617"/>
    </source>
</evidence>
<dbReference type="SUPFAM" id="SSF46626">
    <property type="entry name" value="Cytochrome c"/>
    <property type="match status" value="1"/>
</dbReference>
<keyword evidence="2 4" id="KW-0479">Metal-binding</keyword>
<dbReference type="InterPro" id="IPR000421">
    <property type="entry name" value="FA58C"/>
</dbReference>
<dbReference type="Gene3D" id="2.60.120.260">
    <property type="entry name" value="Galactose-binding domain-like"/>
    <property type="match status" value="1"/>
</dbReference>
<dbReference type="InterPro" id="IPR011989">
    <property type="entry name" value="ARM-like"/>
</dbReference>
<dbReference type="OrthoDB" id="2482121at2"/>
<name>A0A5C5XK95_9PLAN</name>
<protein>
    <submittedName>
        <fullName evidence="7">Trehalose utilization</fullName>
    </submittedName>
</protein>
<dbReference type="Pfam" id="PF23500">
    <property type="entry name" value="DUF7133"/>
    <property type="match status" value="1"/>
</dbReference>
<dbReference type="PROSITE" id="PS50022">
    <property type="entry name" value="FA58C_3"/>
    <property type="match status" value="1"/>
</dbReference>
<dbReference type="Pfam" id="PF00034">
    <property type="entry name" value="Cytochrom_C"/>
    <property type="match status" value="1"/>
</dbReference>
<dbReference type="InterPro" id="IPR011042">
    <property type="entry name" value="6-blade_b-propeller_TolB-like"/>
</dbReference>
<dbReference type="GO" id="GO:0020037">
    <property type="term" value="F:heme binding"/>
    <property type="evidence" value="ECO:0007669"/>
    <property type="project" value="InterPro"/>
</dbReference>
<dbReference type="PROSITE" id="PS51007">
    <property type="entry name" value="CYTC"/>
    <property type="match status" value="1"/>
</dbReference>
<dbReference type="Gene3D" id="2.120.10.30">
    <property type="entry name" value="TolB, C-terminal domain"/>
    <property type="match status" value="1"/>
</dbReference>
<evidence type="ECO:0000256" key="3">
    <source>
        <dbReference type="ARBA" id="ARBA00023004"/>
    </source>
</evidence>
<dbReference type="Pfam" id="PF00754">
    <property type="entry name" value="F5_F8_type_C"/>
    <property type="match status" value="1"/>
</dbReference>
<evidence type="ECO:0000313" key="8">
    <source>
        <dbReference type="Proteomes" id="UP000316095"/>
    </source>
</evidence>
<evidence type="ECO:0000313" key="7">
    <source>
        <dbReference type="EMBL" id="TWT62959.1"/>
    </source>
</evidence>
<keyword evidence="1 4" id="KW-0349">Heme</keyword>
<comment type="caution">
    <text evidence="7">The sequence shown here is derived from an EMBL/GenBank/DDBJ whole genome shotgun (WGS) entry which is preliminary data.</text>
</comment>
<dbReference type="GO" id="GO:0046872">
    <property type="term" value="F:metal ion binding"/>
    <property type="evidence" value="ECO:0007669"/>
    <property type="project" value="UniProtKB-KW"/>
</dbReference>
<dbReference type="InterPro" id="IPR009056">
    <property type="entry name" value="Cyt_c-like_dom"/>
</dbReference>